<name>A0A4S2N2J7_9PEZI</name>
<gene>
    <name evidence="3" type="ORF">EX30DRAFT_339504</name>
</gene>
<sequence length="237" mass="26161">MSYFNNLLTATKTRYAAFRSDFDADGDTEDDSHISRVLRTYYQENQRPYPDWLGPPPNSRSQSPASSLTGSLRSTYGRNSNALPQNHGSSAASLSDIWDTPPQNQNQPKPGVGGRLGGLMSRGSQQHQQPQQQQLPPPGQRYRQSDSHHTVPPPAPTVTSAQQRIKERLWGGRSSPAAQTQQPTYQPPPPREQKPYMGAGMPWDDGDGGMGYQAPAFYGDGWQDNSRGGGGRRPDRR</sequence>
<proteinExistence type="predicted"/>
<dbReference type="InParanoid" id="A0A4S2N2J7"/>
<evidence type="ECO:0000313" key="3">
    <source>
        <dbReference type="EMBL" id="TGZ83307.1"/>
    </source>
</evidence>
<dbReference type="Proteomes" id="UP000298138">
    <property type="component" value="Unassembled WGS sequence"/>
</dbReference>
<dbReference type="OrthoDB" id="2683368at2759"/>
<organism evidence="3 4">
    <name type="scientific">Ascodesmis nigricans</name>
    <dbReference type="NCBI Taxonomy" id="341454"/>
    <lineage>
        <taxon>Eukaryota</taxon>
        <taxon>Fungi</taxon>
        <taxon>Dikarya</taxon>
        <taxon>Ascomycota</taxon>
        <taxon>Pezizomycotina</taxon>
        <taxon>Pezizomycetes</taxon>
        <taxon>Pezizales</taxon>
        <taxon>Ascodesmidaceae</taxon>
        <taxon>Ascodesmis</taxon>
    </lineage>
</organism>
<evidence type="ECO:0000256" key="1">
    <source>
        <dbReference type="SAM" id="MobiDB-lite"/>
    </source>
</evidence>
<dbReference type="AlphaFoldDB" id="A0A4S2N2J7"/>
<reference evidence="3 4" key="1">
    <citation type="submission" date="2019-04" db="EMBL/GenBank/DDBJ databases">
        <title>Comparative genomics and transcriptomics to analyze fruiting body development in filamentous ascomycetes.</title>
        <authorList>
            <consortium name="DOE Joint Genome Institute"/>
            <person name="Lutkenhaus R."/>
            <person name="Traeger S."/>
            <person name="Breuer J."/>
            <person name="Kuo A."/>
            <person name="Lipzen A."/>
            <person name="Pangilinan J."/>
            <person name="Dilworth D."/>
            <person name="Sandor L."/>
            <person name="Poggeler S."/>
            <person name="Barry K."/>
            <person name="Grigoriev I.V."/>
            <person name="Nowrousian M."/>
        </authorList>
    </citation>
    <scope>NUCLEOTIDE SEQUENCE [LARGE SCALE GENOMIC DNA]</scope>
    <source>
        <strain evidence="3 4">CBS 389.68</strain>
    </source>
</reference>
<feature type="region of interest" description="Disordered" evidence="1">
    <location>
        <begin position="46"/>
        <end position="237"/>
    </location>
</feature>
<evidence type="ECO:0000259" key="2">
    <source>
        <dbReference type="Pfam" id="PF14475"/>
    </source>
</evidence>
<dbReference type="Pfam" id="PF14475">
    <property type="entry name" value="Mso1_Sec1_bdg"/>
    <property type="match status" value="1"/>
</dbReference>
<feature type="compositionally biased region" description="Polar residues" evidence="1">
    <location>
        <begin position="59"/>
        <end position="93"/>
    </location>
</feature>
<accession>A0A4S2N2J7</accession>
<protein>
    <recommendedName>
        <fullName evidence="2">Mso1 N-terminal domain-containing protein</fullName>
    </recommendedName>
</protein>
<keyword evidence="4" id="KW-1185">Reference proteome</keyword>
<feature type="domain" description="Mso1 N-terminal" evidence="2">
    <location>
        <begin position="23"/>
        <end position="53"/>
    </location>
</feature>
<feature type="compositionally biased region" description="Low complexity" evidence="1">
    <location>
        <begin position="118"/>
        <end position="134"/>
    </location>
</feature>
<evidence type="ECO:0000313" key="4">
    <source>
        <dbReference type="Proteomes" id="UP000298138"/>
    </source>
</evidence>
<dbReference type="InterPro" id="IPR028095">
    <property type="entry name" value="Mso1_N_dom"/>
</dbReference>
<dbReference type="EMBL" id="ML220114">
    <property type="protein sequence ID" value="TGZ83307.1"/>
    <property type="molecule type" value="Genomic_DNA"/>
</dbReference>